<keyword evidence="12" id="KW-1185">Reference proteome</keyword>
<keyword evidence="3 9" id="KW-0645">Protease</keyword>
<evidence type="ECO:0000256" key="1">
    <source>
        <dbReference type="ARBA" id="ARBA00006139"/>
    </source>
</evidence>
<gene>
    <name evidence="9 11" type="primary">lspA</name>
    <name evidence="11" type="ORF">PZA18_13540</name>
</gene>
<feature type="transmembrane region" description="Helical" evidence="9">
    <location>
        <begin position="137"/>
        <end position="157"/>
    </location>
</feature>
<feature type="transmembrane region" description="Helical" evidence="9">
    <location>
        <begin position="14"/>
        <end position="35"/>
    </location>
</feature>
<feature type="transmembrane region" description="Helical" evidence="9">
    <location>
        <begin position="100"/>
        <end position="117"/>
    </location>
</feature>
<comment type="catalytic activity">
    <reaction evidence="9">
        <text>Release of signal peptides from bacterial membrane prolipoproteins. Hydrolyzes -Xaa-Yaa-Zaa-|-(S,diacylglyceryl)Cys-, in which Xaa is hydrophobic (preferably Leu), and Yaa (Ala or Ser) and Zaa (Gly or Ala) have small, neutral side chains.</text>
        <dbReference type="EC" id="3.4.23.36"/>
    </reaction>
</comment>
<feature type="active site" evidence="9">
    <location>
        <position position="145"/>
    </location>
</feature>
<keyword evidence="7 9" id="KW-1133">Transmembrane helix</keyword>
<comment type="subcellular location">
    <subcellularLocation>
        <location evidence="9">Cell membrane</location>
        <topology evidence="9">Multi-pass membrane protein</topology>
    </subcellularLocation>
</comment>
<protein>
    <recommendedName>
        <fullName evidence="9">Lipoprotein signal peptidase</fullName>
        <ecNumber evidence="9">3.4.23.36</ecNumber>
    </recommendedName>
    <alternativeName>
        <fullName evidence="9">Prolipoprotein signal peptidase</fullName>
    </alternativeName>
    <alternativeName>
        <fullName evidence="9">Signal peptidase II</fullName>
        <shortName evidence="9">SPase II</shortName>
    </alternativeName>
</protein>
<dbReference type="EC" id="3.4.23.36" evidence="9"/>
<keyword evidence="5 9" id="KW-0064">Aspartyl protease</keyword>
<keyword evidence="6 9" id="KW-0378">Hydrolase</keyword>
<dbReference type="HAMAP" id="MF_00161">
    <property type="entry name" value="LspA"/>
    <property type="match status" value="1"/>
</dbReference>
<reference evidence="11" key="1">
    <citation type="submission" date="2023-03" db="EMBL/GenBank/DDBJ databases">
        <title>Chitinimonas shenzhenensis gen. nov., sp. nov., a novel member of family Burkholderiaceae isolated from activated sludge collected in Shen Zhen, China.</title>
        <authorList>
            <person name="Wang X."/>
        </authorList>
    </citation>
    <scope>NUCLEOTIDE SEQUENCE</scope>
    <source>
        <strain evidence="11">DQS-5</strain>
    </source>
</reference>
<evidence type="ECO:0000256" key="2">
    <source>
        <dbReference type="ARBA" id="ARBA00022475"/>
    </source>
</evidence>
<evidence type="ECO:0000256" key="4">
    <source>
        <dbReference type="ARBA" id="ARBA00022692"/>
    </source>
</evidence>
<evidence type="ECO:0000256" key="9">
    <source>
        <dbReference type="HAMAP-Rule" id="MF_00161"/>
    </source>
</evidence>
<dbReference type="GO" id="GO:0004190">
    <property type="term" value="F:aspartic-type endopeptidase activity"/>
    <property type="evidence" value="ECO:0007669"/>
    <property type="project" value="UniProtKB-EC"/>
</dbReference>
<dbReference type="InterPro" id="IPR001872">
    <property type="entry name" value="Peptidase_A8"/>
</dbReference>
<name>A0ABT7DYC9_9NEIS</name>
<sequence length="168" mass="18467">MPDPVKPTGALGGAVRWFVIAFMVIVLDQATKLAAEHFLSPRDVIPIMPSFNLVLAYNPGAAFSFLASAGGWQRWFFMLLAIVVSGVIGRLLLKHRAETLFCWAMSLILGGAIGNLIDRGYLGHVIDFIQLYYGNFYWPAFNIADSAICVGAALMVWDSFRKPKPASQ</sequence>
<proteinExistence type="inferred from homology"/>
<dbReference type="PANTHER" id="PTHR33695:SF1">
    <property type="entry name" value="LIPOPROTEIN SIGNAL PEPTIDASE"/>
    <property type="match status" value="1"/>
</dbReference>
<dbReference type="PRINTS" id="PR00781">
    <property type="entry name" value="LIPOSIGPTASE"/>
</dbReference>
<dbReference type="PANTHER" id="PTHR33695">
    <property type="entry name" value="LIPOPROTEIN SIGNAL PEPTIDASE"/>
    <property type="match status" value="1"/>
</dbReference>
<evidence type="ECO:0000256" key="8">
    <source>
        <dbReference type="ARBA" id="ARBA00023136"/>
    </source>
</evidence>
<evidence type="ECO:0000256" key="10">
    <source>
        <dbReference type="RuleBase" id="RU004181"/>
    </source>
</evidence>
<organism evidence="11 12">
    <name type="scientific">Parachitinimonas caeni</name>
    <dbReference type="NCBI Taxonomy" id="3031301"/>
    <lineage>
        <taxon>Bacteria</taxon>
        <taxon>Pseudomonadati</taxon>
        <taxon>Pseudomonadota</taxon>
        <taxon>Betaproteobacteria</taxon>
        <taxon>Neisseriales</taxon>
        <taxon>Chitinibacteraceae</taxon>
        <taxon>Parachitinimonas</taxon>
    </lineage>
</organism>
<accession>A0ABT7DYC9</accession>
<comment type="pathway">
    <text evidence="9">Protein modification; lipoprotein biosynthesis (signal peptide cleavage).</text>
</comment>
<evidence type="ECO:0000256" key="3">
    <source>
        <dbReference type="ARBA" id="ARBA00022670"/>
    </source>
</evidence>
<evidence type="ECO:0000256" key="6">
    <source>
        <dbReference type="ARBA" id="ARBA00022801"/>
    </source>
</evidence>
<dbReference type="RefSeq" id="WP_284101468.1">
    <property type="nucleotide sequence ID" value="NZ_JARRAF010000015.1"/>
</dbReference>
<comment type="caution">
    <text evidence="11">The sequence shown here is derived from an EMBL/GenBank/DDBJ whole genome shotgun (WGS) entry which is preliminary data.</text>
</comment>
<evidence type="ECO:0000313" key="11">
    <source>
        <dbReference type="EMBL" id="MDK2125072.1"/>
    </source>
</evidence>
<dbReference type="EMBL" id="JARRAF010000015">
    <property type="protein sequence ID" value="MDK2125072.1"/>
    <property type="molecule type" value="Genomic_DNA"/>
</dbReference>
<evidence type="ECO:0000256" key="5">
    <source>
        <dbReference type="ARBA" id="ARBA00022750"/>
    </source>
</evidence>
<evidence type="ECO:0000256" key="7">
    <source>
        <dbReference type="ARBA" id="ARBA00022989"/>
    </source>
</evidence>
<keyword evidence="8 9" id="KW-0472">Membrane</keyword>
<feature type="transmembrane region" description="Helical" evidence="9">
    <location>
        <begin position="75"/>
        <end position="93"/>
    </location>
</feature>
<comment type="similarity">
    <text evidence="1 9 10">Belongs to the peptidase A8 family.</text>
</comment>
<feature type="transmembrane region" description="Helical" evidence="9">
    <location>
        <begin position="47"/>
        <end position="69"/>
    </location>
</feature>
<dbReference type="Proteomes" id="UP001172778">
    <property type="component" value="Unassembled WGS sequence"/>
</dbReference>
<keyword evidence="4 9" id="KW-0812">Transmembrane</keyword>
<dbReference type="NCBIfam" id="TIGR00077">
    <property type="entry name" value="lspA"/>
    <property type="match status" value="1"/>
</dbReference>
<evidence type="ECO:0000313" key="12">
    <source>
        <dbReference type="Proteomes" id="UP001172778"/>
    </source>
</evidence>
<feature type="active site" evidence="9">
    <location>
        <position position="127"/>
    </location>
</feature>
<keyword evidence="2 9" id="KW-1003">Cell membrane</keyword>
<comment type="function">
    <text evidence="9">This protein specifically catalyzes the removal of signal peptides from prolipoproteins.</text>
</comment>
<dbReference type="Pfam" id="PF01252">
    <property type="entry name" value="Peptidase_A8"/>
    <property type="match status" value="1"/>
</dbReference>